<proteinExistence type="predicted"/>
<dbReference type="InParanoid" id="A0A5C3PRG0"/>
<reference evidence="1 2" key="1">
    <citation type="journal article" date="2019" name="Nat. Ecol. Evol.">
        <title>Megaphylogeny resolves global patterns of mushroom evolution.</title>
        <authorList>
            <person name="Varga T."/>
            <person name="Krizsan K."/>
            <person name="Foldi C."/>
            <person name="Dima B."/>
            <person name="Sanchez-Garcia M."/>
            <person name="Sanchez-Ramirez S."/>
            <person name="Szollosi G.J."/>
            <person name="Szarkandi J.G."/>
            <person name="Papp V."/>
            <person name="Albert L."/>
            <person name="Andreopoulos W."/>
            <person name="Angelini C."/>
            <person name="Antonin V."/>
            <person name="Barry K.W."/>
            <person name="Bougher N.L."/>
            <person name="Buchanan P."/>
            <person name="Buyck B."/>
            <person name="Bense V."/>
            <person name="Catcheside P."/>
            <person name="Chovatia M."/>
            <person name="Cooper J."/>
            <person name="Damon W."/>
            <person name="Desjardin D."/>
            <person name="Finy P."/>
            <person name="Geml J."/>
            <person name="Haridas S."/>
            <person name="Hughes K."/>
            <person name="Justo A."/>
            <person name="Karasinski D."/>
            <person name="Kautmanova I."/>
            <person name="Kiss B."/>
            <person name="Kocsube S."/>
            <person name="Kotiranta H."/>
            <person name="LaButti K.M."/>
            <person name="Lechner B.E."/>
            <person name="Liimatainen K."/>
            <person name="Lipzen A."/>
            <person name="Lukacs Z."/>
            <person name="Mihaltcheva S."/>
            <person name="Morgado L.N."/>
            <person name="Niskanen T."/>
            <person name="Noordeloos M.E."/>
            <person name="Ohm R.A."/>
            <person name="Ortiz-Santana B."/>
            <person name="Ovrebo C."/>
            <person name="Racz N."/>
            <person name="Riley R."/>
            <person name="Savchenko A."/>
            <person name="Shiryaev A."/>
            <person name="Soop K."/>
            <person name="Spirin V."/>
            <person name="Szebenyi C."/>
            <person name="Tomsovsky M."/>
            <person name="Tulloss R.E."/>
            <person name="Uehling J."/>
            <person name="Grigoriev I.V."/>
            <person name="Vagvolgyi C."/>
            <person name="Papp T."/>
            <person name="Martin F.M."/>
            <person name="Miettinen O."/>
            <person name="Hibbett D.S."/>
            <person name="Nagy L.G."/>
        </authorList>
    </citation>
    <scope>NUCLEOTIDE SEQUENCE [LARGE SCALE GENOMIC DNA]</scope>
    <source>
        <strain evidence="1 2">HHB13444</strain>
    </source>
</reference>
<dbReference type="AlphaFoldDB" id="A0A5C3PRG0"/>
<dbReference type="Proteomes" id="UP000308197">
    <property type="component" value="Unassembled WGS sequence"/>
</dbReference>
<name>A0A5C3PRG0_9APHY</name>
<evidence type="ECO:0000313" key="1">
    <source>
        <dbReference type="EMBL" id="TFK92072.1"/>
    </source>
</evidence>
<sequence length="230" mass="25446">MRRAVAVTCTRPCPCQSPAPAPYIRVTDARLHQNYRAAWSSSGRLRAAGMLRPPAHSMRSHRGVQDEILISGGAHCIVHWQWHCAHWQGHQLRTDRHCPRVHSLIQSALLWLGRAQRVGVYRDSCSCPCPCAMPVPRCVGCCDYAWTGLHGAFPASKRQRVALCADAVNSNLCTHICSLSDCYCIRGTATAFAQTWLHIFTRATNRRMGTVTQDIARGAVRGAFAEDVVS</sequence>
<accession>A0A5C3PRG0</accession>
<evidence type="ECO:0000313" key="2">
    <source>
        <dbReference type="Proteomes" id="UP000308197"/>
    </source>
</evidence>
<dbReference type="EMBL" id="ML211006">
    <property type="protein sequence ID" value="TFK92072.1"/>
    <property type="molecule type" value="Genomic_DNA"/>
</dbReference>
<keyword evidence="2" id="KW-1185">Reference proteome</keyword>
<gene>
    <name evidence="1" type="ORF">K466DRAFT_266723</name>
</gene>
<organism evidence="1 2">
    <name type="scientific">Polyporus arcularius HHB13444</name>
    <dbReference type="NCBI Taxonomy" id="1314778"/>
    <lineage>
        <taxon>Eukaryota</taxon>
        <taxon>Fungi</taxon>
        <taxon>Dikarya</taxon>
        <taxon>Basidiomycota</taxon>
        <taxon>Agaricomycotina</taxon>
        <taxon>Agaricomycetes</taxon>
        <taxon>Polyporales</taxon>
        <taxon>Polyporaceae</taxon>
        <taxon>Polyporus</taxon>
    </lineage>
</organism>
<protein>
    <submittedName>
        <fullName evidence="1">Uncharacterized protein</fullName>
    </submittedName>
</protein>